<proteinExistence type="predicted"/>
<protein>
    <submittedName>
        <fullName evidence="1">Uncharacterized protein</fullName>
    </submittedName>
</protein>
<dbReference type="EMBL" id="BRVP01000013">
    <property type="protein sequence ID" value="GLB52964.1"/>
    <property type="molecule type" value="Genomic_DNA"/>
</dbReference>
<sequence length="46" mass="5432">MLVIILKGGKEKTIDLNNIKKEDTEKLYQLLTKKRHLETNKKKHSI</sequence>
<gene>
    <name evidence="1" type="ORF">NBRC110019_20040</name>
</gene>
<organism evidence="1 2">
    <name type="scientific">Neptunitalea chrysea</name>
    <dbReference type="NCBI Taxonomy" id="1647581"/>
    <lineage>
        <taxon>Bacteria</taxon>
        <taxon>Pseudomonadati</taxon>
        <taxon>Bacteroidota</taxon>
        <taxon>Flavobacteriia</taxon>
        <taxon>Flavobacteriales</taxon>
        <taxon>Flavobacteriaceae</taxon>
        <taxon>Neptunitalea</taxon>
    </lineage>
</organism>
<name>A0A9W6B7Z4_9FLAO</name>
<reference evidence="1" key="1">
    <citation type="submission" date="2022-07" db="EMBL/GenBank/DDBJ databases">
        <title>Taxonomy of Novel Oxalotrophic and Methylotrophic Bacteria.</title>
        <authorList>
            <person name="Sahin N."/>
            <person name="Tani A."/>
        </authorList>
    </citation>
    <scope>NUCLEOTIDE SEQUENCE</scope>
    <source>
        <strain evidence="1">AM327</strain>
    </source>
</reference>
<evidence type="ECO:0000313" key="2">
    <source>
        <dbReference type="Proteomes" id="UP001143545"/>
    </source>
</evidence>
<dbReference type="Proteomes" id="UP001143545">
    <property type="component" value="Unassembled WGS sequence"/>
</dbReference>
<dbReference type="AlphaFoldDB" id="A0A9W6B7Z4"/>
<accession>A0A9W6B7Z4</accession>
<evidence type="ECO:0000313" key="1">
    <source>
        <dbReference type="EMBL" id="GLB52964.1"/>
    </source>
</evidence>
<comment type="caution">
    <text evidence="1">The sequence shown here is derived from an EMBL/GenBank/DDBJ whole genome shotgun (WGS) entry which is preliminary data.</text>
</comment>
<keyword evidence="2" id="KW-1185">Reference proteome</keyword>